<organism evidence="2 3">
    <name type="scientific">Tritrichomonas musculus</name>
    <dbReference type="NCBI Taxonomy" id="1915356"/>
    <lineage>
        <taxon>Eukaryota</taxon>
        <taxon>Metamonada</taxon>
        <taxon>Parabasalia</taxon>
        <taxon>Tritrichomonadida</taxon>
        <taxon>Tritrichomonadidae</taxon>
        <taxon>Tritrichomonas</taxon>
    </lineage>
</organism>
<dbReference type="EMBL" id="JAPFFF010000017">
    <property type="protein sequence ID" value="KAK8864045.1"/>
    <property type="molecule type" value="Genomic_DNA"/>
</dbReference>
<accession>A0ABR2IKZ6</accession>
<protein>
    <submittedName>
        <fullName evidence="2">Uncharacterized protein</fullName>
    </submittedName>
</protein>
<name>A0ABR2IKZ6_9EUKA</name>
<gene>
    <name evidence="2" type="ORF">M9Y10_011739</name>
</gene>
<feature type="signal peptide" evidence="1">
    <location>
        <begin position="1"/>
        <end position="15"/>
    </location>
</feature>
<proteinExistence type="predicted"/>
<reference evidence="2 3" key="1">
    <citation type="submission" date="2024-04" db="EMBL/GenBank/DDBJ databases">
        <title>Tritrichomonas musculus Genome.</title>
        <authorList>
            <person name="Alves-Ferreira E."/>
            <person name="Grigg M."/>
            <person name="Lorenzi H."/>
            <person name="Galac M."/>
        </authorList>
    </citation>
    <scope>NUCLEOTIDE SEQUENCE [LARGE SCALE GENOMIC DNA]</scope>
    <source>
        <strain evidence="2 3">EAF2021</strain>
    </source>
</reference>
<keyword evidence="1" id="KW-0732">Signal</keyword>
<sequence>MMMFLFAMLVLLKDAGHMNQKKKKRPTFDEIATELKTNPNFIEENVDKEEFFSYAKFIDEAEKSFYQTKSDRKLDEALSNIHELYEIESMKEFKNFNFDLTKFELLPGKIVNNDVYNICEKETLYEKKKNYRFRLEK</sequence>
<evidence type="ECO:0000256" key="1">
    <source>
        <dbReference type="SAM" id="SignalP"/>
    </source>
</evidence>
<dbReference type="Proteomes" id="UP001470230">
    <property type="component" value="Unassembled WGS sequence"/>
</dbReference>
<comment type="caution">
    <text evidence="2">The sequence shown here is derived from an EMBL/GenBank/DDBJ whole genome shotgun (WGS) entry which is preliminary data.</text>
</comment>
<evidence type="ECO:0000313" key="3">
    <source>
        <dbReference type="Proteomes" id="UP001470230"/>
    </source>
</evidence>
<feature type="chain" id="PRO_5047364212" evidence="1">
    <location>
        <begin position="16"/>
        <end position="137"/>
    </location>
</feature>
<keyword evidence="3" id="KW-1185">Reference proteome</keyword>
<evidence type="ECO:0000313" key="2">
    <source>
        <dbReference type="EMBL" id="KAK8864045.1"/>
    </source>
</evidence>